<dbReference type="Proteomes" id="UP000799779">
    <property type="component" value="Unassembled WGS sequence"/>
</dbReference>
<protein>
    <recommendedName>
        <fullName evidence="1">DUF7492 domain-containing protein</fullName>
    </recommendedName>
</protein>
<dbReference type="InterPro" id="IPR055915">
    <property type="entry name" value="DUF7492"/>
</dbReference>
<dbReference type="OrthoDB" id="64281at2759"/>
<proteinExistence type="predicted"/>
<keyword evidence="3" id="KW-1185">Reference proteome</keyword>
<dbReference type="EMBL" id="ML977590">
    <property type="protein sequence ID" value="KAF2000208.1"/>
    <property type="molecule type" value="Genomic_DNA"/>
</dbReference>
<accession>A0A6A5WGM0</accession>
<evidence type="ECO:0000313" key="2">
    <source>
        <dbReference type="EMBL" id="KAF2000208.1"/>
    </source>
</evidence>
<organism evidence="2 3">
    <name type="scientific">Amniculicola lignicola CBS 123094</name>
    <dbReference type="NCBI Taxonomy" id="1392246"/>
    <lineage>
        <taxon>Eukaryota</taxon>
        <taxon>Fungi</taxon>
        <taxon>Dikarya</taxon>
        <taxon>Ascomycota</taxon>
        <taxon>Pezizomycotina</taxon>
        <taxon>Dothideomycetes</taxon>
        <taxon>Pleosporomycetidae</taxon>
        <taxon>Pleosporales</taxon>
        <taxon>Amniculicolaceae</taxon>
        <taxon>Amniculicola</taxon>
    </lineage>
</organism>
<gene>
    <name evidence="2" type="ORF">P154DRAFT_435507</name>
</gene>
<evidence type="ECO:0000259" key="1">
    <source>
        <dbReference type="Pfam" id="PF24320"/>
    </source>
</evidence>
<evidence type="ECO:0000313" key="3">
    <source>
        <dbReference type="Proteomes" id="UP000799779"/>
    </source>
</evidence>
<feature type="non-terminal residue" evidence="2">
    <location>
        <position position="1"/>
    </location>
</feature>
<dbReference type="AlphaFoldDB" id="A0A6A5WGM0"/>
<reference evidence="2" key="1">
    <citation type="journal article" date="2020" name="Stud. Mycol.">
        <title>101 Dothideomycetes genomes: a test case for predicting lifestyles and emergence of pathogens.</title>
        <authorList>
            <person name="Haridas S."/>
            <person name="Albert R."/>
            <person name="Binder M."/>
            <person name="Bloem J."/>
            <person name="Labutti K."/>
            <person name="Salamov A."/>
            <person name="Andreopoulos B."/>
            <person name="Baker S."/>
            <person name="Barry K."/>
            <person name="Bills G."/>
            <person name="Bluhm B."/>
            <person name="Cannon C."/>
            <person name="Castanera R."/>
            <person name="Culley D."/>
            <person name="Daum C."/>
            <person name="Ezra D."/>
            <person name="Gonzalez J."/>
            <person name="Henrissat B."/>
            <person name="Kuo A."/>
            <person name="Liang C."/>
            <person name="Lipzen A."/>
            <person name="Lutzoni F."/>
            <person name="Magnuson J."/>
            <person name="Mondo S."/>
            <person name="Nolan M."/>
            <person name="Ohm R."/>
            <person name="Pangilinan J."/>
            <person name="Park H.-J."/>
            <person name="Ramirez L."/>
            <person name="Alfaro M."/>
            <person name="Sun H."/>
            <person name="Tritt A."/>
            <person name="Yoshinaga Y."/>
            <person name="Zwiers L.-H."/>
            <person name="Turgeon B."/>
            <person name="Goodwin S."/>
            <person name="Spatafora J."/>
            <person name="Crous P."/>
            <person name="Grigoriev I."/>
        </authorList>
    </citation>
    <scope>NUCLEOTIDE SEQUENCE</scope>
    <source>
        <strain evidence="2">CBS 123094</strain>
    </source>
</reference>
<feature type="domain" description="DUF7492" evidence="1">
    <location>
        <begin position="1"/>
        <end position="228"/>
    </location>
</feature>
<sequence>ERAMVVTQNGTMWGQPGFPRGYEVFRNSSAFTDESMTYLLPPNNRQVNVVFPTDRMCKASQSRLNSSWESLPIDASPNSSVMLMYQENGHVTMLNSTPGKLSSRIVSVYRTSNPLPTDLFQDIHNVWSYHENNTSGRLLSRSKFDDGSCYQVNGSPESIRRSELDQRPHMPFEGNDLWCGILVTLPSDIVTGSVYTLYWVWDWPSEARFPELPQGKVEIYTTCLDILII</sequence>
<name>A0A6A5WGM0_9PLEO</name>
<dbReference type="Pfam" id="PF24320">
    <property type="entry name" value="DUF7492"/>
    <property type="match status" value="1"/>
</dbReference>